<accession>A0ABD0WHK0</accession>
<protein>
    <recommendedName>
        <fullName evidence="3">RIIa domain-containing protein</fullName>
    </recommendedName>
</protein>
<feature type="compositionally biased region" description="Acidic residues" evidence="2">
    <location>
        <begin position="518"/>
        <end position="527"/>
    </location>
</feature>
<feature type="compositionally biased region" description="Polar residues" evidence="2">
    <location>
        <begin position="590"/>
        <end position="599"/>
    </location>
</feature>
<gene>
    <name evidence="4" type="ORF">UPYG_G00197940</name>
</gene>
<dbReference type="SMART" id="SM00394">
    <property type="entry name" value="RIIa"/>
    <property type="match status" value="1"/>
</dbReference>
<evidence type="ECO:0000313" key="4">
    <source>
        <dbReference type="EMBL" id="KAL0973029.1"/>
    </source>
</evidence>
<feature type="region of interest" description="Disordered" evidence="2">
    <location>
        <begin position="438"/>
        <end position="700"/>
    </location>
</feature>
<feature type="domain" description="RIIa" evidence="3">
    <location>
        <begin position="14"/>
        <end position="51"/>
    </location>
</feature>
<dbReference type="Gene3D" id="1.20.890.10">
    <property type="entry name" value="cAMP-dependent protein kinase regulatory subunit, dimerization-anchoring domain"/>
    <property type="match status" value="1"/>
</dbReference>
<dbReference type="PANTHER" id="PTHR10699">
    <property type="entry name" value="NEUROMODULIN"/>
    <property type="match status" value="1"/>
</dbReference>
<feature type="coiled-coil region" evidence="1">
    <location>
        <begin position="164"/>
        <end position="191"/>
    </location>
</feature>
<dbReference type="InterPro" id="IPR047579">
    <property type="entry name" value="DD_CABYR_SP17"/>
</dbReference>
<evidence type="ECO:0000256" key="2">
    <source>
        <dbReference type="SAM" id="MobiDB-lite"/>
    </source>
</evidence>
<keyword evidence="5" id="KW-1185">Reference proteome</keyword>
<organism evidence="4 5">
    <name type="scientific">Umbra pygmaea</name>
    <name type="common">Eastern mudminnow</name>
    <dbReference type="NCBI Taxonomy" id="75934"/>
    <lineage>
        <taxon>Eukaryota</taxon>
        <taxon>Metazoa</taxon>
        <taxon>Chordata</taxon>
        <taxon>Craniata</taxon>
        <taxon>Vertebrata</taxon>
        <taxon>Euteleostomi</taxon>
        <taxon>Actinopterygii</taxon>
        <taxon>Neopterygii</taxon>
        <taxon>Teleostei</taxon>
        <taxon>Protacanthopterygii</taxon>
        <taxon>Esociformes</taxon>
        <taxon>Umbridae</taxon>
        <taxon>Umbra</taxon>
    </lineage>
</organism>
<evidence type="ECO:0000256" key="1">
    <source>
        <dbReference type="SAM" id="Coils"/>
    </source>
</evidence>
<reference evidence="4 5" key="1">
    <citation type="submission" date="2024-06" db="EMBL/GenBank/DDBJ databases">
        <authorList>
            <person name="Pan Q."/>
            <person name="Wen M."/>
            <person name="Jouanno E."/>
            <person name="Zahm M."/>
            <person name="Klopp C."/>
            <person name="Cabau C."/>
            <person name="Louis A."/>
            <person name="Berthelot C."/>
            <person name="Parey E."/>
            <person name="Roest Crollius H."/>
            <person name="Montfort J."/>
            <person name="Robinson-Rechavi M."/>
            <person name="Bouchez O."/>
            <person name="Lampietro C."/>
            <person name="Lopez Roques C."/>
            <person name="Donnadieu C."/>
            <person name="Postlethwait J."/>
            <person name="Bobe J."/>
            <person name="Verreycken H."/>
            <person name="Guiguen Y."/>
        </authorList>
    </citation>
    <scope>NUCLEOTIDE SEQUENCE [LARGE SCALE GENOMIC DNA]</scope>
    <source>
        <strain evidence="4">Up_M1</strain>
        <tissue evidence="4">Testis</tissue>
    </source>
</reference>
<feature type="region of interest" description="Disordered" evidence="2">
    <location>
        <begin position="277"/>
        <end position="302"/>
    </location>
</feature>
<dbReference type="AlphaFoldDB" id="A0ABD0WHK0"/>
<feature type="compositionally biased region" description="Basic and acidic residues" evidence="2">
    <location>
        <begin position="683"/>
        <end position="700"/>
    </location>
</feature>
<feature type="compositionally biased region" description="Acidic residues" evidence="2">
    <location>
        <begin position="562"/>
        <end position="577"/>
    </location>
</feature>
<dbReference type="InterPro" id="IPR003117">
    <property type="entry name" value="cAMP_dep_PK_reg_su_I/II_a/b"/>
</dbReference>
<dbReference type="EMBL" id="JAGEUA010000006">
    <property type="protein sequence ID" value="KAL0973029.1"/>
    <property type="molecule type" value="Genomic_DNA"/>
</dbReference>
<dbReference type="SUPFAM" id="SSF47391">
    <property type="entry name" value="Dimerization-anchoring domain of cAMP-dependent PK regulatory subunit"/>
    <property type="match status" value="1"/>
</dbReference>
<dbReference type="CDD" id="cd12100">
    <property type="entry name" value="DD_CABYR_SP17"/>
    <property type="match status" value="1"/>
</dbReference>
<evidence type="ECO:0000259" key="3">
    <source>
        <dbReference type="SMART" id="SM00394"/>
    </source>
</evidence>
<dbReference type="PANTHER" id="PTHR10699:SF11">
    <property type="entry name" value="IGLOO, ISOFORM A"/>
    <property type="match status" value="1"/>
</dbReference>
<dbReference type="Pfam" id="PF02197">
    <property type="entry name" value="RIIa"/>
    <property type="match status" value="1"/>
</dbReference>
<feature type="compositionally biased region" description="Basic and acidic residues" evidence="2">
    <location>
        <begin position="499"/>
        <end position="517"/>
    </location>
</feature>
<evidence type="ECO:0000313" key="5">
    <source>
        <dbReference type="Proteomes" id="UP001557470"/>
    </source>
</evidence>
<feature type="compositionally biased region" description="Acidic residues" evidence="2">
    <location>
        <begin position="651"/>
        <end position="661"/>
    </location>
</feature>
<dbReference type="Proteomes" id="UP001557470">
    <property type="component" value="Unassembled WGS sequence"/>
</dbReference>
<feature type="compositionally biased region" description="Polar residues" evidence="2">
    <location>
        <begin position="246"/>
        <end position="261"/>
    </location>
</feature>
<keyword evidence="1" id="KW-0175">Coiled coil</keyword>
<feature type="compositionally biased region" description="Acidic residues" evidence="2">
    <location>
        <begin position="469"/>
        <end position="481"/>
    </location>
</feature>
<feature type="region of interest" description="Disordered" evidence="2">
    <location>
        <begin position="218"/>
        <end position="261"/>
    </location>
</feature>
<proteinExistence type="predicted"/>
<name>A0ABD0WHK0_UMBPY</name>
<sequence>MSVPFSNTHLRVPRGFGNILEGLAREVLRDQPKDIPAFAARYFTALLKEREDSGLDPAEWSARLEDRFYNNHAFTKAPNPVNTNPEKDETLKKSEEKVKLTNLQTENEPDNIRSDGIPLPTTPNLNIFEDQGTENQEKYEMDHITDRYVTSTQIDPSSNEMNAYTEEESEIDKIKKEATDISSQVKMTQDERAEQDIYQSEFEPSEEISLRGLSNVDMCPQELGKNEDDEEHTFQEISTGDDEILETSNQENRSSEFELTQDISYTGLSDLDVCAEELRGTEESQEQSTAEDGLSGNFKDQDLDDALESSVLLLDPTIEPILTAQTESPELSDHSGGVPDKEDIEKLIVPTKYTGETYIDDASRVFPVHKGVLGDNEELKEKSLIQISTEEVPETLEVVTDEEHPEMDELSHVNVVSEDGEEETGLFTQNPFANVTDMNEEDEVATAEVDAQVEAMEQEAADIEKEKDDEYDSNDSRDEDEEKRSKLNFGTADQQTSEIEYKQEDEADHENKDVNREEIDDQLDSVDIETRYEDESDKAHINDDDMGIEGKYISHTYQGDTSEGETNDLAEKVEDDDHDHSDEEMQSSDIFRTSQNNIPETKEKDYDLNMDGNIQDLPDRTDQESEISSEELPREDPENITEQQKNTDAVDYMEDKEIEVEGLDKEDTMSPSQTDPADENPEGELKGVVDHEGNTEDDLK</sequence>
<comment type="caution">
    <text evidence="4">The sequence shown here is derived from an EMBL/GenBank/DDBJ whole genome shotgun (WGS) entry which is preliminary data.</text>
</comment>
<feature type="compositionally biased region" description="Basic and acidic residues" evidence="2">
    <location>
        <begin position="528"/>
        <end position="543"/>
    </location>
</feature>
<feature type="compositionally biased region" description="Low complexity" evidence="2">
    <location>
        <begin position="446"/>
        <end position="455"/>
    </location>
</feature>